<dbReference type="InterPro" id="IPR001647">
    <property type="entry name" value="HTH_TetR"/>
</dbReference>
<name>A0AAX4HU13_9BACT</name>
<dbReference type="KEGG" id="psti:SOO65_08075"/>
<dbReference type="AlphaFoldDB" id="A0AAX4HU13"/>
<feature type="DNA-binding region" description="H-T-H motif" evidence="4">
    <location>
        <begin position="31"/>
        <end position="50"/>
    </location>
</feature>
<dbReference type="Proteomes" id="UP001324634">
    <property type="component" value="Chromosome"/>
</dbReference>
<evidence type="ECO:0000256" key="1">
    <source>
        <dbReference type="ARBA" id="ARBA00023015"/>
    </source>
</evidence>
<organism evidence="6 7">
    <name type="scientific">Peredibacter starrii</name>
    <dbReference type="NCBI Taxonomy" id="28202"/>
    <lineage>
        <taxon>Bacteria</taxon>
        <taxon>Pseudomonadati</taxon>
        <taxon>Bdellovibrionota</taxon>
        <taxon>Bacteriovoracia</taxon>
        <taxon>Bacteriovoracales</taxon>
        <taxon>Bacteriovoracaceae</taxon>
        <taxon>Peredibacter</taxon>
    </lineage>
</organism>
<keyword evidence="1" id="KW-0805">Transcription regulation</keyword>
<reference evidence="6 7" key="1">
    <citation type="submission" date="2023-11" db="EMBL/GenBank/DDBJ databases">
        <title>Peredibacter starrii A3.12.</title>
        <authorList>
            <person name="Mitchell R.J."/>
        </authorList>
    </citation>
    <scope>NUCLEOTIDE SEQUENCE [LARGE SCALE GENOMIC DNA]</scope>
    <source>
        <strain evidence="6 7">A3.12</strain>
    </source>
</reference>
<accession>A0AAX4HU13</accession>
<evidence type="ECO:0000256" key="4">
    <source>
        <dbReference type="PROSITE-ProRule" id="PRU00335"/>
    </source>
</evidence>
<dbReference type="PANTHER" id="PTHR47506:SF6">
    <property type="entry name" value="HTH-TYPE TRANSCRIPTIONAL REPRESSOR NEMR"/>
    <property type="match status" value="1"/>
</dbReference>
<evidence type="ECO:0000256" key="2">
    <source>
        <dbReference type="ARBA" id="ARBA00023125"/>
    </source>
</evidence>
<keyword evidence="7" id="KW-1185">Reference proteome</keyword>
<gene>
    <name evidence="6" type="ORF">SOO65_08075</name>
</gene>
<evidence type="ECO:0000259" key="5">
    <source>
        <dbReference type="PROSITE" id="PS50977"/>
    </source>
</evidence>
<dbReference type="EMBL" id="CP139487">
    <property type="protein sequence ID" value="WPU66701.1"/>
    <property type="molecule type" value="Genomic_DNA"/>
</dbReference>
<dbReference type="RefSeq" id="WP_321399176.1">
    <property type="nucleotide sequence ID" value="NZ_CP139487.1"/>
</dbReference>
<dbReference type="Pfam" id="PF16925">
    <property type="entry name" value="TetR_C_13"/>
    <property type="match status" value="1"/>
</dbReference>
<dbReference type="InterPro" id="IPR036271">
    <property type="entry name" value="Tet_transcr_reg_TetR-rel_C_sf"/>
</dbReference>
<dbReference type="Pfam" id="PF00440">
    <property type="entry name" value="TetR_N"/>
    <property type="match status" value="1"/>
</dbReference>
<dbReference type="InterPro" id="IPR011075">
    <property type="entry name" value="TetR_C"/>
</dbReference>
<keyword evidence="2 4" id="KW-0238">DNA-binding</keyword>
<proteinExistence type="predicted"/>
<dbReference type="PANTHER" id="PTHR47506">
    <property type="entry name" value="TRANSCRIPTIONAL REGULATORY PROTEIN"/>
    <property type="match status" value="1"/>
</dbReference>
<evidence type="ECO:0000313" key="7">
    <source>
        <dbReference type="Proteomes" id="UP001324634"/>
    </source>
</evidence>
<sequence>MKKTRDLERTRKEILDAAFMEVFSRGFQGVSIDDIVKKTTLTKGAFYHIFPTKLDLGYALVDDVIKPMIIERWINPLNEYENPLEGILKQLKTLIGKAPAEELKLGCPLNNLVQEMAPVDEGFHERLQMALNLWISEMDKQLKRAQKEGFIKKDVNTRQVAHFVVMAHEGFYGMLKGLNDKRAFDALYDSLRSYFQGIQEQ</sequence>
<dbReference type="SUPFAM" id="SSF46689">
    <property type="entry name" value="Homeodomain-like"/>
    <property type="match status" value="1"/>
</dbReference>
<protein>
    <submittedName>
        <fullName evidence="6">TetR/AcrR family transcriptional regulator</fullName>
    </submittedName>
</protein>
<dbReference type="InterPro" id="IPR009057">
    <property type="entry name" value="Homeodomain-like_sf"/>
</dbReference>
<evidence type="ECO:0000313" key="6">
    <source>
        <dbReference type="EMBL" id="WPU66701.1"/>
    </source>
</evidence>
<dbReference type="Gene3D" id="1.10.357.10">
    <property type="entry name" value="Tetracycline Repressor, domain 2"/>
    <property type="match status" value="1"/>
</dbReference>
<dbReference type="PROSITE" id="PS50977">
    <property type="entry name" value="HTH_TETR_2"/>
    <property type="match status" value="1"/>
</dbReference>
<evidence type="ECO:0000256" key="3">
    <source>
        <dbReference type="ARBA" id="ARBA00023163"/>
    </source>
</evidence>
<dbReference type="SUPFAM" id="SSF48498">
    <property type="entry name" value="Tetracyclin repressor-like, C-terminal domain"/>
    <property type="match status" value="1"/>
</dbReference>
<dbReference type="GO" id="GO:0003677">
    <property type="term" value="F:DNA binding"/>
    <property type="evidence" value="ECO:0007669"/>
    <property type="project" value="UniProtKB-UniRule"/>
</dbReference>
<keyword evidence="3" id="KW-0804">Transcription</keyword>
<feature type="domain" description="HTH tetR-type" evidence="5">
    <location>
        <begin position="8"/>
        <end position="68"/>
    </location>
</feature>